<dbReference type="GO" id="GO:0015113">
    <property type="term" value="F:nitrite transmembrane transporter activity"/>
    <property type="evidence" value="ECO:0007669"/>
    <property type="project" value="InterPro"/>
</dbReference>
<evidence type="ECO:0000256" key="8">
    <source>
        <dbReference type="ARBA" id="ARBA00023063"/>
    </source>
</evidence>
<dbReference type="GO" id="GO:0005886">
    <property type="term" value="C:plasma membrane"/>
    <property type="evidence" value="ECO:0007669"/>
    <property type="project" value="UniProtKB-SubCell"/>
</dbReference>
<feature type="transmembrane region" description="Helical" evidence="10">
    <location>
        <begin position="286"/>
        <end position="304"/>
    </location>
</feature>
<dbReference type="InterPro" id="IPR036259">
    <property type="entry name" value="MFS_trans_sf"/>
</dbReference>
<evidence type="ECO:0000256" key="4">
    <source>
        <dbReference type="ARBA" id="ARBA00022475"/>
    </source>
</evidence>
<dbReference type="Proteomes" id="UP000595278">
    <property type="component" value="Chromosome"/>
</dbReference>
<dbReference type="InterPro" id="IPR004737">
    <property type="entry name" value="NO3_transporter_NarK/NarU-like"/>
</dbReference>
<name>A0A974RXZ8_9GAMM</name>
<feature type="transmembrane region" description="Helical" evidence="10">
    <location>
        <begin position="209"/>
        <end position="227"/>
    </location>
</feature>
<evidence type="ECO:0000256" key="1">
    <source>
        <dbReference type="ARBA" id="ARBA00004429"/>
    </source>
</evidence>
<keyword evidence="9 10" id="KW-0472">Membrane</keyword>
<evidence type="ECO:0000256" key="3">
    <source>
        <dbReference type="ARBA" id="ARBA00022448"/>
    </source>
</evidence>
<accession>A0A974RXZ8</accession>
<dbReference type="NCBIfam" id="TIGR00886">
    <property type="entry name" value="2A0108"/>
    <property type="match status" value="1"/>
</dbReference>
<dbReference type="CDD" id="cd17341">
    <property type="entry name" value="MFS_NRT2_like"/>
    <property type="match status" value="1"/>
</dbReference>
<dbReference type="GO" id="GO:0015112">
    <property type="term" value="F:nitrate transmembrane transporter activity"/>
    <property type="evidence" value="ECO:0007669"/>
    <property type="project" value="UniProtKB-UniRule"/>
</dbReference>
<evidence type="ECO:0000256" key="10">
    <source>
        <dbReference type="RuleBase" id="RU366033"/>
    </source>
</evidence>
<evidence type="ECO:0000313" key="12">
    <source>
        <dbReference type="Proteomes" id="UP000595278"/>
    </source>
</evidence>
<dbReference type="GO" id="GO:0042128">
    <property type="term" value="P:nitrate assimilation"/>
    <property type="evidence" value="ECO:0007669"/>
    <property type="project" value="UniProtKB-UniRule"/>
</dbReference>
<evidence type="ECO:0000256" key="2">
    <source>
        <dbReference type="ARBA" id="ARBA00008432"/>
    </source>
</evidence>
<keyword evidence="4 10" id="KW-1003">Cell membrane</keyword>
<evidence type="ECO:0000256" key="7">
    <source>
        <dbReference type="ARBA" id="ARBA00022989"/>
    </source>
</evidence>
<feature type="transmembrane region" description="Helical" evidence="10">
    <location>
        <begin position="397"/>
        <end position="415"/>
    </location>
</feature>
<dbReference type="KEGG" id="eaz:JHT90_05880"/>
<sequence length="460" mass="49994">MAKVLTQWNPEDSKFWEQQGRSIARRNLWISIPALLLAFAVWQLWSVVVVYLPRIGFNYTPNELMWLTALPALSGATLRIFYSFMVPIFGGRRWTAISTASLLIPTIGLGICIQDPTTSFSTMAILALLCGFGGANFSSSMANIGYFFPKAEKGGATGLNAGLGNLGVSAVQFIVPLVIGVGIFGAIAGGSQTWTHDGTTSYLWLQNAGFVWVPFISLVVIFAWFGMNDIASAKASFTDQATIFKRKHNWIMCWLYVGTFGSFIGFSAALPLLIKHEFPTVNPLTYAFLGPLLGSIFRVFGGFLSDKIGGARVTQWSFIAMILCVGAVLFFLPHQGQGGNFAGFLISFLLLFAFVGVGNGSTFAQVPNIFIQFHKRLAVGKGEDAQKHAMLNANKESGAVLGFIGAIGAYGGFAIPRINGMSIDQTGSIAMAFYCFIGFYITCVLINWWFYARKNAEAPC</sequence>
<feature type="transmembrane region" description="Helical" evidence="10">
    <location>
        <begin position="316"/>
        <end position="335"/>
    </location>
</feature>
<feature type="transmembrane region" description="Helical" evidence="10">
    <location>
        <begin position="341"/>
        <end position="366"/>
    </location>
</feature>
<keyword evidence="12" id="KW-1185">Reference proteome</keyword>
<feature type="transmembrane region" description="Helical" evidence="10">
    <location>
        <begin position="64"/>
        <end position="82"/>
    </location>
</feature>
<evidence type="ECO:0000256" key="5">
    <source>
        <dbReference type="ARBA" id="ARBA00022519"/>
    </source>
</evidence>
<dbReference type="InterPro" id="IPR011701">
    <property type="entry name" value="MFS"/>
</dbReference>
<comment type="similarity">
    <text evidence="2 10">Belongs to the major facilitator superfamily. Nitrate/nitrite porter (TC 2.A.1.8) family.</text>
</comment>
<keyword evidence="8 10" id="KW-0534">Nitrate assimilation</keyword>
<keyword evidence="5" id="KW-0997">Cell inner membrane</keyword>
<dbReference type="FunFam" id="1.20.1250.20:FF:000024">
    <property type="entry name" value="Nitrite extrusion protein NarK"/>
    <property type="match status" value="1"/>
</dbReference>
<proteinExistence type="inferred from homology"/>
<evidence type="ECO:0000313" key="11">
    <source>
        <dbReference type="EMBL" id="QQP86766.1"/>
    </source>
</evidence>
<keyword evidence="7 10" id="KW-1133">Transmembrane helix</keyword>
<dbReference type="InterPro" id="IPR044772">
    <property type="entry name" value="NO3_transporter"/>
</dbReference>
<feature type="transmembrane region" description="Helical" evidence="10">
    <location>
        <begin position="28"/>
        <end position="52"/>
    </location>
</feature>
<dbReference type="Gene3D" id="1.20.1250.20">
    <property type="entry name" value="MFS general substrate transporter like domains"/>
    <property type="match status" value="1"/>
</dbReference>
<evidence type="ECO:0000256" key="6">
    <source>
        <dbReference type="ARBA" id="ARBA00022692"/>
    </source>
</evidence>
<dbReference type="SUPFAM" id="SSF103473">
    <property type="entry name" value="MFS general substrate transporter"/>
    <property type="match status" value="1"/>
</dbReference>
<dbReference type="Pfam" id="PF07690">
    <property type="entry name" value="MFS_1"/>
    <property type="match status" value="1"/>
</dbReference>
<keyword evidence="6 10" id="KW-0812">Transmembrane</keyword>
<gene>
    <name evidence="11" type="ORF">JHT90_05880</name>
</gene>
<dbReference type="PANTHER" id="PTHR23515">
    <property type="entry name" value="HIGH-AFFINITY NITRATE TRANSPORTER 2.3"/>
    <property type="match status" value="1"/>
</dbReference>
<feature type="transmembrane region" description="Helical" evidence="10">
    <location>
        <begin position="94"/>
        <end position="113"/>
    </location>
</feature>
<feature type="transmembrane region" description="Helical" evidence="10">
    <location>
        <begin position="253"/>
        <end position="274"/>
    </location>
</feature>
<dbReference type="AlphaFoldDB" id="A0A974RXZ8"/>
<feature type="transmembrane region" description="Helical" evidence="10">
    <location>
        <begin position="427"/>
        <end position="450"/>
    </location>
</feature>
<protein>
    <recommendedName>
        <fullName evidence="10">Nitrate/nitrite transporter</fullName>
    </recommendedName>
</protein>
<organism evidence="11 12">
    <name type="scientific">Entomomonas asaccharolytica</name>
    <dbReference type="NCBI Taxonomy" id="2785331"/>
    <lineage>
        <taxon>Bacteria</taxon>
        <taxon>Pseudomonadati</taxon>
        <taxon>Pseudomonadota</taxon>
        <taxon>Gammaproteobacteria</taxon>
        <taxon>Pseudomonadales</taxon>
        <taxon>Pseudomonadaceae</taxon>
        <taxon>Entomomonas</taxon>
    </lineage>
</organism>
<evidence type="ECO:0000256" key="9">
    <source>
        <dbReference type="ARBA" id="ARBA00023136"/>
    </source>
</evidence>
<dbReference type="GO" id="GO:0015291">
    <property type="term" value="F:secondary active transmembrane transporter activity"/>
    <property type="evidence" value="ECO:0007669"/>
    <property type="project" value="UniProtKB-ARBA"/>
</dbReference>
<feature type="transmembrane region" description="Helical" evidence="10">
    <location>
        <begin position="125"/>
        <end position="148"/>
    </location>
</feature>
<keyword evidence="3 10" id="KW-0813">Transport</keyword>
<dbReference type="RefSeq" id="WP_201095173.1">
    <property type="nucleotide sequence ID" value="NZ_CP067393.1"/>
</dbReference>
<comment type="subcellular location">
    <subcellularLocation>
        <location evidence="1">Cell inner membrane</location>
        <topology evidence="1">Multi-pass membrane protein</topology>
    </subcellularLocation>
    <subcellularLocation>
        <location evidence="10">Cell membrane</location>
        <topology evidence="10">Multi-pass membrane protein</topology>
    </subcellularLocation>
</comment>
<reference evidence="11 12" key="1">
    <citation type="submission" date="2021-01" db="EMBL/GenBank/DDBJ databases">
        <title>Entomomonas sp. F2A isolated from a house cricket (Acheta domesticus).</title>
        <authorList>
            <person name="Spergser J."/>
            <person name="Busse H.-J."/>
        </authorList>
    </citation>
    <scope>NUCLEOTIDE SEQUENCE [LARGE SCALE GENOMIC DNA]</scope>
    <source>
        <strain evidence="11 12">F2A</strain>
    </source>
</reference>
<feature type="transmembrane region" description="Helical" evidence="10">
    <location>
        <begin position="168"/>
        <end position="189"/>
    </location>
</feature>
<dbReference type="EMBL" id="CP067393">
    <property type="protein sequence ID" value="QQP86766.1"/>
    <property type="molecule type" value="Genomic_DNA"/>
</dbReference>